<dbReference type="AlphaFoldDB" id="A0A673BH35"/>
<protein>
    <submittedName>
        <fullName evidence="4">Uncharacterized methyltransferase YdaC-like</fullName>
    </submittedName>
</protein>
<dbReference type="Ensembl" id="ENSSORT00005040967.1">
    <property type="protein sequence ID" value="ENSSORP00005039932.1"/>
    <property type="gene ID" value="ENSSORG00005018636.1"/>
</dbReference>
<dbReference type="InParanoid" id="A0A673BH35"/>
<accession>A0A673BH35</accession>
<feature type="domain" description="Methyltransferase type 11" evidence="3">
    <location>
        <begin position="51"/>
        <end position="151"/>
    </location>
</feature>
<evidence type="ECO:0000259" key="3">
    <source>
        <dbReference type="Pfam" id="PF08241"/>
    </source>
</evidence>
<gene>
    <name evidence="4" type="primary">zgc:194242</name>
</gene>
<evidence type="ECO:0000313" key="5">
    <source>
        <dbReference type="Proteomes" id="UP000472271"/>
    </source>
</evidence>
<dbReference type="Pfam" id="PF08241">
    <property type="entry name" value="Methyltransf_11"/>
    <property type="match status" value="1"/>
</dbReference>
<evidence type="ECO:0000256" key="2">
    <source>
        <dbReference type="ARBA" id="ARBA00038188"/>
    </source>
</evidence>
<dbReference type="InterPro" id="IPR029063">
    <property type="entry name" value="SAM-dependent_MTases_sf"/>
</dbReference>
<dbReference type="GO" id="GO:0016126">
    <property type="term" value="P:sterol biosynthetic process"/>
    <property type="evidence" value="ECO:0007669"/>
    <property type="project" value="TreeGrafter"/>
</dbReference>
<dbReference type="PANTHER" id="PTHR44068">
    <property type="entry name" value="ZGC:194242"/>
    <property type="match status" value="1"/>
</dbReference>
<sequence>MMWADKLGKQLGHPTRSVLGWLVSKFFKKHNRILEENAVQLCGILPGDTVLELGHGPGLGLQSALKLLTEPTGRLIGVDYSQYMHKMASELMKDQVASGKVTLYHCDVAAMPLPDSSVDKVFHCNCYYFWPDLKRGATEIHRVMKPGGMMVTTLRLSSIAKLASKRVMPGENWRPETYMAALRDCGFTDIRMEDKQDSLITFQAIYAIASK</sequence>
<dbReference type="PANTHER" id="PTHR44068:SF1">
    <property type="entry name" value="HYPOTHETICAL LOC100005854"/>
    <property type="match status" value="1"/>
</dbReference>
<keyword evidence="5" id="KW-1185">Reference proteome</keyword>
<proteinExistence type="inferred from homology"/>
<dbReference type="Proteomes" id="UP000472271">
    <property type="component" value="Chromosome 7"/>
</dbReference>
<reference evidence="4" key="3">
    <citation type="submission" date="2025-09" db="UniProtKB">
        <authorList>
            <consortium name="Ensembl"/>
        </authorList>
    </citation>
    <scope>IDENTIFICATION</scope>
</reference>
<reference evidence="4" key="1">
    <citation type="submission" date="2019-06" db="EMBL/GenBank/DDBJ databases">
        <authorList>
            <consortium name="Wellcome Sanger Institute Data Sharing"/>
        </authorList>
    </citation>
    <scope>NUCLEOTIDE SEQUENCE [LARGE SCALE GENOMIC DNA]</scope>
</reference>
<keyword evidence="1" id="KW-0808">Transferase</keyword>
<dbReference type="InterPro" id="IPR013216">
    <property type="entry name" value="Methyltransf_11"/>
</dbReference>
<evidence type="ECO:0000313" key="4">
    <source>
        <dbReference type="Ensembl" id="ENSSORP00005039932.1"/>
    </source>
</evidence>
<dbReference type="GO" id="GO:0003838">
    <property type="term" value="F:sterol 24-C-methyltransferase activity"/>
    <property type="evidence" value="ECO:0007669"/>
    <property type="project" value="TreeGrafter"/>
</dbReference>
<name>A0A673BH35_9TELE</name>
<dbReference type="Gene3D" id="3.40.50.150">
    <property type="entry name" value="Vaccinia Virus protein VP39"/>
    <property type="match status" value="1"/>
</dbReference>
<dbReference type="CDD" id="cd02440">
    <property type="entry name" value="AdoMet_MTases"/>
    <property type="match status" value="1"/>
</dbReference>
<reference evidence="4" key="2">
    <citation type="submission" date="2025-08" db="UniProtKB">
        <authorList>
            <consortium name="Ensembl"/>
        </authorList>
    </citation>
    <scope>IDENTIFICATION</scope>
</reference>
<dbReference type="SUPFAM" id="SSF53335">
    <property type="entry name" value="S-adenosyl-L-methionine-dependent methyltransferases"/>
    <property type="match status" value="1"/>
</dbReference>
<dbReference type="InterPro" id="IPR050447">
    <property type="entry name" value="Erg6_SMT_methyltransf"/>
</dbReference>
<dbReference type="OrthoDB" id="10250730at2759"/>
<comment type="similarity">
    <text evidence="2">Belongs to the class I-like SAM-binding methyltransferase superfamily. Erg6/SMT family.</text>
</comment>
<organism evidence="4 5">
    <name type="scientific">Sphaeramia orbicularis</name>
    <name type="common">orbiculate cardinalfish</name>
    <dbReference type="NCBI Taxonomy" id="375764"/>
    <lineage>
        <taxon>Eukaryota</taxon>
        <taxon>Metazoa</taxon>
        <taxon>Chordata</taxon>
        <taxon>Craniata</taxon>
        <taxon>Vertebrata</taxon>
        <taxon>Euteleostomi</taxon>
        <taxon>Actinopterygii</taxon>
        <taxon>Neopterygii</taxon>
        <taxon>Teleostei</taxon>
        <taxon>Neoteleostei</taxon>
        <taxon>Acanthomorphata</taxon>
        <taxon>Gobiaria</taxon>
        <taxon>Kurtiformes</taxon>
        <taxon>Apogonoidei</taxon>
        <taxon>Apogonidae</taxon>
        <taxon>Apogoninae</taxon>
        <taxon>Sphaeramia</taxon>
    </lineage>
</organism>
<dbReference type="GO" id="GO:0005783">
    <property type="term" value="C:endoplasmic reticulum"/>
    <property type="evidence" value="ECO:0007669"/>
    <property type="project" value="TreeGrafter"/>
</dbReference>
<evidence type="ECO:0000256" key="1">
    <source>
        <dbReference type="ARBA" id="ARBA00022679"/>
    </source>
</evidence>